<feature type="compositionally biased region" description="Polar residues" evidence="1">
    <location>
        <begin position="392"/>
        <end position="405"/>
    </location>
</feature>
<dbReference type="PANTHER" id="PTHR37533:SF2">
    <property type="entry name" value="FLAGELLAR HOOK-LENGTH CONTROL PROTEIN"/>
    <property type="match status" value="1"/>
</dbReference>
<sequence length="556" mass="60334">MSNINVLSDSFRSRKNLETSSEGKVSSQSTANAAALFASFLGDLIQPNSDPKGQNSKEGQDSEKAQSEGDPIQSLEESNGTGMLGYGNFAWLFQSLPMLQSDLPAGKEANSGEITSQGIVNSSLAEADLMNLISLNSDESIVLKRMSALYPQGDNPGNAELDKYRQVINDLLVALSGTITDITPQESASAVQTTRNNEIQELAKLIQGWTTALEKDGELTNNLVNSTVPKSAKAENLNLEIAKLLQGLIMSDEITQESDNVNTSNSQNSVGRNNINQLLESFADSSGDSNGPELNAKTATLLATLFPLLMDRVRGEKAPQNSKEGQLSNLVGQAENHEGSLLTRKDGTFSTNTQQRSEGTSFLERGFLQHFNSLSEEINKASRPKTDVSGIQDDQTQPSSLGVGSPTNILSFTSSDVKTAGLPLWEQISGVVREQVMSNQHTLKELDIQLHPEELGKVRILLRWEGGQVHLQVHANEAATGQLLQNQLSELRHNLVNQGVNCGSLEMGQNGERQQQQQGDEARRTFQQNEPLTSEDEKQDAVFNNSVGDNRINVTA</sequence>
<gene>
    <name evidence="3" type="ORF">SAMN05443529_101230</name>
</gene>
<feature type="compositionally biased region" description="Polar residues" evidence="1">
    <location>
        <begin position="46"/>
        <end position="57"/>
    </location>
</feature>
<dbReference type="InterPro" id="IPR052563">
    <property type="entry name" value="FliK"/>
</dbReference>
<feature type="region of interest" description="Disordered" evidence="1">
    <location>
        <begin position="315"/>
        <end position="358"/>
    </location>
</feature>
<feature type="compositionally biased region" description="Polar residues" evidence="1">
    <location>
        <begin position="348"/>
        <end position="358"/>
    </location>
</feature>
<feature type="compositionally biased region" description="Basic and acidic residues" evidence="1">
    <location>
        <begin position="58"/>
        <end position="67"/>
    </location>
</feature>
<evidence type="ECO:0000259" key="2">
    <source>
        <dbReference type="Pfam" id="PF02120"/>
    </source>
</evidence>
<feature type="compositionally biased region" description="Polar residues" evidence="1">
    <location>
        <begin position="319"/>
        <end position="331"/>
    </location>
</feature>
<dbReference type="InterPro" id="IPR021136">
    <property type="entry name" value="Flagellar_hook_control-like_C"/>
</dbReference>
<dbReference type="Gene3D" id="3.30.750.140">
    <property type="match status" value="1"/>
</dbReference>
<feature type="region of interest" description="Disordered" evidence="1">
    <location>
        <begin position="46"/>
        <end position="79"/>
    </location>
</feature>
<dbReference type="EMBL" id="FNCP01000001">
    <property type="protein sequence ID" value="SDG15611.1"/>
    <property type="molecule type" value="Genomic_DNA"/>
</dbReference>
<keyword evidence="3" id="KW-0966">Cell projection</keyword>
<evidence type="ECO:0000256" key="1">
    <source>
        <dbReference type="SAM" id="MobiDB-lite"/>
    </source>
</evidence>
<feature type="compositionally biased region" description="Basic and acidic residues" evidence="1">
    <location>
        <begin position="335"/>
        <end position="347"/>
    </location>
</feature>
<dbReference type="Pfam" id="PF02120">
    <property type="entry name" value="Flg_hook"/>
    <property type="match status" value="1"/>
</dbReference>
<keyword evidence="4" id="KW-1185">Reference proteome</keyword>
<keyword evidence="3" id="KW-0282">Flagellum</keyword>
<organism evidence="3 4">
    <name type="scientific">Desulfosporosinus hippei DSM 8344</name>
    <dbReference type="NCBI Taxonomy" id="1121419"/>
    <lineage>
        <taxon>Bacteria</taxon>
        <taxon>Bacillati</taxon>
        <taxon>Bacillota</taxon>
        <taxon>Clostridia</taxon>
        <taxon>Eubacteriales</taxon>
        <taxon>Desulfitobacteriaceae</taxon>
        <taxon>Desulfosporosinus</taxon>
    </lineage>
</organism>
<dbReference type="InterPro" id="IPR038610">
    <property type="entry name" value="FliK-like_C_sf"/>
</dbReference>
<dbReference type="CDD" id="cd17470">
    <property type="entry name" value="T3SS_Flik_C"/>
    <property type="match status" value="1"/>
</dbReference>
<evidence type="ECO:0000313" key="3">
    <source>
        <dbReference type="EMBL" id="SDG15611.1"/>
    </source>
</evidence>
<dbReference type="STRING" id="1121419.SAMN05443529_101230"/>
<accession>A0A1G7RXZ0</accession>
<proteinExistence type="predicted"/>
<dbReference type="OrthoDB" id="1792985at2"/>
<dbReference type="PANTHER" id="PTHR37533">
    <property type="entry name" value="FLAGELLAR HOOK-LENGTH CONTROL PROTEIN"/>
    <property type="match status" value="1"/>
</dbReference>
<feature type="compositionally biased region" description="Low complexity" evidence="1">
    <location>
        <begin position="506"/>
        <end position="519"/>
    </location>
</feature>
<dbReference type="RefSeq" id="WP_092328815.1">
    <property type="nucleotide sequence ID" value="NZ_FNCP01000001.1"/>
</dbReference>
<dbReference type="AlphaFoldDB" id="A0A1G7RXZ0"/>
<dbReference type="Proteomes" id="UP000198656">
    <property type="component" value="Unassembled WGS sequence"/>
</dbReference>
<protein>
    <submittedName>
        <fullName evidence="3">Flagellar hook-length control protein FliK</fullName>
    </submittedName>
</protein>
<reference evidence="4" key="1">
    <citation type="submission" date="2016-10" db="EMBL/GenBank/DDBJ databases">
        <authorList>
            <person name="Varghese N."/>
            <person name="Submissions S."/>
        </authorList>
    </citation>
    <scope>NUCLEOTIDE SEQUENCE [LARGE SCALE GENOMIC DNA]</scope>
    <source>
        <strain evidence="4">DSM 8344</strain>
    </source>
</reference>
<name>A0A1G7RXZ0_9FIRM</name>
<feature type="region of interest" description="Disordered" evidence="1">
    <location>
        <begin position="506"/>
        <end position="539"/>
    </location>
</feature>
<keyword evidence="3" id="KW-0969">Cilium</keyword>
<feature type="domain" description="Flagellar hook-length control protein-like C-terminal" evidence="2">
    <location>
        <begin position="435"/>
        <end position="516"/>
    </location>
</feature>
<feature type="region of interest" description="Disordered" evidence="1">
    <location>
        <begin position="379"/>
        <end position="405"/>
    </location>
</feature>
<evidence type="ECO:0000313" key="4">
    <source>
        <dbReference type="Proteomes" id="UP000198656"/>
    </source>
</evidence>